<dbReference type="InterPro" id="IPR001466">
    <property type="entry name" value="Beta-lactam-related"/>
</dbReference>
<proteinExistence type="predicted"/>
<evidence type="ECO:0000256" key="2">
    <source>
        <dbReference type="SAM" id="Phobius"/>
    </source>
</evidence>
<dbReference type="InterPro" id="IPR050491">
    <property type="entry name" value="AmpC-like"/>
</dbReference>
<dbReference type="PANTHER" id="PTHR46825">
    <property type="entry name" value="D-ALANYL-D-ALANINE-CARBOXYPEPTIDASE/ENDOPEPTIDASE AMPH"/>
    <property type="match status" value="1"/>
</dbReference>
<dbReference type="AlphaFoldDB" id="D0LHA3"/>
<protein>
    <submittedName>
        <fullName evidence="4">Beta-lactamase</fullName>
    </submittedName>
</protein>
<keyword evidence="5" id="KW-1185">Reference proteome</keyword>
<dbReference type="KEGG" id="hoh:Hoch_5771"/>
<dbReference type="Gene3D" id="3.40.710.10">
    <property type="entry name" value="DD-peptidase/beta-lactamase superfamily"/>
    <property type="match status" value="1"/>
</dbReference>
<gene>
    <name evidence="4" type="ordered locus">Hoch_5771</name>
</gene>
<evidence type="ECO:0000259" key="3">
    <source>
        <dbReference type="Pfam" id="PF00144"/>
    </source>
</evidence>
<dbReference type="Pfam" id="PF00144">
    <property type="entry name" value="Beta-lactamase"/>
    <property type="match status" value="1"/>
</dbReference>
<dbReference type="HOGENOM" id="CLU_030709_0_0_7"/>
<reference evidence="4 5" key="1">
    <citation type="journal article" date="2010" name="Stand. Genomic Sci.">
        <title>Complete genome sequence of Haliangium ochraceum type strain (SMP-2).</title>
        <authorList>
            <consortium name="US DOE Joint Genome Institute (JGI-PGF)"/>
            <person name="Ivanova N."/>
            <person name="Daum C."/>
            <person name="Lang E."/>
            <person name="Abt B."/>
            <person name="Kopitz M."/>
            <person name="Saunders E."/>
            <person name="Lapidus A."/>
            <person name="Lucas S."/>
            <person name="Glavina Del Rio T."/>
            <person name="Nolan M."/>
            <person name="Tice H."/>
            <person name="Copeland A."/>
            <person name="Cheng J.F."/>
            <person name="Chen F."/>
            <person name="Bruce D."/>
            <person name="Goodwin L."/>
            <person name="Pitluck S."/>
            <person name="Mavromatis K."/>
            <person name="Pati A."/>
            <person name="Mikhailova N."/>
            <person name="Chen A."/>
            <person name="Palaniappan K."/>
            <person name="Land M."/>
            <person name="Hauser L."/>
            <person name="Chang Y.J."/>
            <person name="Jeffries C.D."/>
            <person name="Detter J.C."/>
            <person name="Brettin T."/>
            <person name="Rohde M."/>
            <person name="Goker M."/>
            <person name="Bristow J."/>
            <person name="Markowitz V."/>
            <person name="Eisen J.A."/>
            <person name="Hugenholtz P."/>
            <person name="Kyrpides N.C."/>
            <person name="Klenk H.P."/>
        </authorList>
    </citation>
    <scope>NUCLEOTIDE SEQUENCE [LARGE SCALE GENOMIC DNA]</scope>
    <source>
        <strain evidence="5">DSM 14365 / CIP 107738 / JCM 11303 / AJ 13395 / SMP-2</strain>
    </source>
</reference>
<sequence length="711" mass="77516">MLSLLLAAATLPGDTAPRAADTWREAIPGIDDPLSERAWRGLVSSAAMRDASALRVHDGPPEDPEEPPAPPRTIAELRERIQEVLDGYDVPGVGVALVEHDGSIWSGGVGVADRETPVQVAADTVFRAGSISKSFVALSLLTMVEDGRLRLDTPVRELVPELEMGNPWAEDAPITVAHALEHTAGFDDARFNEIVLAASERQTERSLAEALERNPRSRVSRWQPGSYFAYSNPGYSVAAAVIESLTAQPFDLVIERSVIAPLGMQDTSFAVTPEMRTRLAQGYGERNQPEPYRYLYHRAAGDLKASPRDLGRLVKMLIDRGKIPRPTPEGAADGPGAPDTDDELGRRLLRARSIARMERSGTRSQPLAEVGYGLGNHAWPAMPVAMRGHGGLLPGFLSDYSYSSELGVGFALLFNSSSAGAAAAHLAVRDLVTAYLIRDLKLDPPPWREVPREQLAAYVGYYELASPRHQLTGFLERALGDLELKLMDDRLHLRWGASPFVPLVPLGDGSFRFLSHAAGSVAFTVDEDGTRRAHLLDFTFEEGTGWYGNLRRKGLKGSFSLLQIGVFWNFVWLPGWLFVMSRARKRLPLPPGAPPALAALCFFAMLKCINWGLLTGDLGHVHASSVGYLLLSGLFPLLSVWAVIRVVAGLRQEPPISGDLEELASFAAFGIPIYSRGLRTRVYDVGIALACLGLSLYLGYHGVLALRTWAW</sequence>
<feature type="region of interest" description="Disordered" evidence="1">
    <location>
        <begin position="322"/>
        <end position="343"/>
    </location>
</feature>
<dbReference type="PANTHER" id="PTHR46825:SF9">
    <property type="entry name" value="BETA-LACTAMASE-RELATED DOMAIN-CONTAINING PROTEIN"/>
    <property type="match status" value="1"/>
</dbReference>
<keyword evidence="2" id="KW-0812">Transmembrane</keyword>
<accession>D0LHA3</accession>
<organism evidence="4 5">
    <name type="scientific">Haliangium ochraceum (strain DSM 14365 / JCM 11303 / SMP-2)</name>
    <dbReference type="NCBI Taxonomy" id="502025"/>
    <lineage>
        <taxon>Bacteria</taxon>
        <taxon>Pseudomonadati</taxon>
        <taxon>Myxococcota</taxon>
        <taxon>Polyangia</taxon>
        <taxon>Haliangiales</taxon>
        <taxon>Kofleriaceae</taxon>
        <taxon>Haliangium</taxon>
    </lineage>
</organism>
<keyword evidence="2" id="KW-0472">Membrane</keyword>
<dbReference type="InterPro" id="IPR012338">
    <property type="entry name" value="Beta-lactam/transpept-like"/>
</dbReference>
<evidence type="ECO:0000313" key="4">
    <source>
        <dbReference type="EMBL" id="ACY18248.1"/>
    </source>
</evidence>
<feature type="transmembrane region" description="Helical" evidence="2">
    <location>
        <begin position="559"/>
        <end position="580"/>
    </location>
</feature>
<feature type="transmembrane region" description="Helical" evidence="2">
    <location>
        <begin position="626"/>
        <end position="648"/>
    </location>
</feature>
<dbReference type="eggNOG" id="COG1680">
    <property type="taxonomic scope" value="Bacteria"/>
</dbReference>
<feature type="transmembrane region" description="Helical" evidence="2">
    <location>
        <begin position="682"/>
        <end position="700"/>
    </location>
</feature>
<dbReference type="Proteomes" id="UP000001880">
    <property type="component" value="Chromosome"/>
</dbReference>
<feature type="domain" description="Beta-lactamase-related" evidence="3">
    <location>
        <begin position="78"/>
        <end position="426"/>
    </location>
</feature>
<dbReference type="STRING" id="502025.Hoch_5771"/>
<evidence type="ECO:0000256" key="1">
    <source>
        <dbReference type="SAM" id="MobiDB-lite"/>
    </source>
</evidence>
<keyword evidence="2" id="KW-1133">Transmembrane helix</keyword>
<dbReference type="RefSeq" id="WP_012830840.1">
    <property type="nucleotide sequence ID" value="NC_013440.1"/>
</dbReference>
<dbReference type="OrthoDB" id="9799367at2"/>
<dbReference type="EMBL" id="CP001804">
    <property type="protein sequence ID" value="ACY18248.1"/>
    <property type="molecule type" value="Genomic_DNA"/>
</dbReference>
<name>D0LHA3_HALO1</name>
<feature type="transmembrane region" description="Helical" evidence="2">
    <location>
        <begin position="592"/>
        <end position="614"/>
    </location>
</feature>
<evidence type="ECO:0000313" key="5">
    <source>
        <dbReference type="Proteomes" id="UP000001880"/>
    </source>
</evidence>
<feature type="compositionally biased region" description="Low complexity" evidence="1">
    <location>
        <begin position="328"/>
        <end position="338"/>
    </location>
</feature>
<dbReference type="SUPFAM" id="SSF56601">
    <property type="entry name" value="beta-lactamase/transpeptidase-like"/>
    <property type="match status" value="1"/>
</dbReference>